<dbReference type="AlphaFoldDB" id="A0A1Y1WSV5"/>
<reference evidence="2 3" key="1">
    <citation type="submission" date="2016-08" db="EMBL/GenBank/DDBJ databases">
        <title>A Parts List for Fungal Cellulosomes Revealed by Comparative Genomics.</title>
        <authorList>
            <consortium name="DOE Joint Genome Institute"/>
            <person name="Haitjema C.H."/>
            <person name="Gilmore S.P."/>
            <person name="Henske J.K."/>
            <person name="Solomon K.V."/>
            <person name="De Groot R."/>
            <person name="Kuo A."/>
            <person name="Mondo S.J."/>
            <person name="Salamov A.A."/>
            <person name="Labutti K."/>
            <person name="Zhao Z."/>
            <person name="Chiniquy J."/>
            <person name="Barry K."/>
            <person name="Brewer H.M."/>
            <person name="Purvine S.O."/>
            <person name="Wright A.T."/>
            <person name="Boxma B."/>
            <person name="Van Alen T."/>
            <person name="Hackstein J.H."/>
            <person name="Baker S.E."/>
            <person name="Grigoriev I.V."/>
            <person name="O'Malley M.A."/>
        </authorList>
    </citation>
    <scope>NUCLEOTIDE SEQUENCE [LARGE SCALE GENOMIC DNA]</scope>
    <source>
        <strain evidence="2 3">S4</strain>
    </source>
</reference>
<feature type="compositionally biased region" description="Low complexity" evidence="1">
    <location>
        <begin position="15"/>
        <end position="25"/>
    </location>
</feature>
<accession>A0A1Y1WSV5</accession>
<evidence type="ECO:0000256" key="1">
    <source>
        <dbReference type="SAM" id="MobiDB-lite"/>
    </source>
</evidence>
<proteinExistence type="predicted"/>
<feature type="region of interest" description="Disordered" evidence="1">
    <location>
        <begin position="1"/>
        <end position="25"/>
    </location>
</feature>
<protein>
    <submittedName>
        <fullName evidence="2">Uncharacterized protein</fullName>
    </submittedName>
</protein>
<evidence type="ECO:0000313" key="3">
    <source>
        <dbReference type="Proteomes" id="UP000193944"/>
    </source>
</evidence>
<keyword evidence="3" id="KW-1185">Reference proteome</keyword>
<sequence>MNTKPNINPMKKTKQNQTKPNTKQINKNTKKKFFFSLKPSTFSDVPLLVRTSALLLRIMPTVSGQIWSLFNRYPNNLTKSVEADNSVGQDSSFSHWIFNCKAFEQDRNTFIKHNVDLNSKFTQINRTNSLGFSEDFDEDFENNIYYLMLNAFLDGCYAFDKLDIKRERRWWRGQLFKGSPESPVPYNLF</sequence>
<dbReference type="EMBL" id="MCFG01000311">
    <property type="protein sequence ID" value="ORX76214.1"/>
    <property type="molecule type" value="Genomic_DNA"/>
</dbReference>
<name>A0A1Y1WSV5_9FUNG</name>
<evidence type="ECO:0000313" key="2">
    <source>
        <dbReference type="EMBL" id="ORX76214.1"/>
    </source>
</evidence>
<comment type="caution">
    <text evidence="2">The sequence shown here is derived from an EMBL/GenBank/DDBJ whole genome shotgun (WGS) entry which is preliminary data.</text>
</comment>
<reference evidence="2 3" key="2">
    <citation type="submission" date="2016-08" db="EMBL/GenBank/DDBJ databases">
        <title>Pervasive Adenine N6-methylation of Active Genes in Fungi.</title>
        <authorList>
            <consortium name="DOE Joint Genome Institute"/>
            <person name="Mondo S.J."/>
            <person name="Dannebaum R.O."/>
            <person name="Kuo R.C."/>
            <person name="Labutti K."/>
            <person name="Haridas S."/>
            <person name="Kuo A."/>
            <person name="Salamov A."/>
            <person name="Ahrendt S.R."/>
            <person name="Lipzen A."/>
            <person name="Sullivan W."/>
            <person name="Andreopoulos W.B."/>
            <person name="Clum A."/>
            <person name="Lindquist E."/>
            <person name="Daum C."/>
            <person name="Ramamoorthy G.K."/>
            <person name="Gryganskyi A."/>
            <person name="Culley D."/>
            <person name="Magnuson J.K."/>
            <person name="James T.Y."/>
            <person name="O'Malley M.A."/>
            <person name="Stajich J.E."/>
            <person name="Spatafora J.W."/>
            <person name="Visel A."/>
            <person name="Grigoriev I.V."/>
        </authorList>
    </citation>
    <scope>NUCLEOTIDE SEQUENCE [LARGE SCALE GENOMIC DNA]</scope>
    <source>
        <strain evidence="2 3">S4</strain>
    </source>
</reference>
<dbReference type="Proteomes" id="UP000193944">
    <property type="component" value="Unassembled WGS sequence"/>
</dbReference>
<organism evidence="2 3">
    <name type="scientific">Anaeromyces robustus</name>
    <dbReference type="NCBI Taxonomy" id="1754192"/>
    <lineage>
        <taxon>Eukaryota</taxon>
        <taxon>Fungi</taxon>
        <taxon>Fungi incertae sedis</taxon>
        <taxon>Chytridiomycota</taxon>
        <taxon>Chytridiomycota incertae sedis</taxon>
        <taxon>Neocallimastigomycetes</taxon>
        <taxon>Neocallimastigales</taxon>
        <taxon>Neocallimastigaceae</taxon>
        <taxon>Anaeromyces</taxon>
    </lineage>
</organism>
<gene>
    <name evidence="2" type="ORF">BCR32DRAFT_296376</name>
</gene>